<comment type="caution">
    <text evidence="7">The sequence shown here is derived from an EMBL/GenBank/DDBJ whole genome shotgun (WGS) entry which is preliminary data.</text>
</comment>
<dbReference type="InterPro" id="IPR005337">
    <property type="entry name" value="RapZ-like"/>
</dbReference>
<keyword evidence="2 4" id="KW-0067">ATP-binding</keyword>
<proteinExistence type="inferred from homology"/>
<dbReference type="PIRSF" id="PIRSF005052">
    <property type="entry name" value="P-loopkin"/>
    <property type="match status" value="1"/>
</dbReference>
<keyword evidence="1 4" id="KW-0547">Nucleotide-binding</keyword>
<evidence type="ECO:0000256" key="3">
    <source>
        <dbReference type="ARBA" id="ARBA00023134"/>
    </source>
</evidence>
<keyword evidence="3 4" id="KW-0342">GTP-binding</keyword>
<evidence type="ECO:0000313" key="7">
    <source>
        <dbReference type="EMBL" id="ORE89112.1"/>
    </source>
</evidence>
<dbReference type="Pfam" id="PF03668">
    <property type="entry name" value="RapZ-like_N"/>
    <property type="match status" value="1"/>
</dbReference>
<dbReference type="STRING" id="1317117.ATO7_04515"/>
<protein>
    <submittedName>
        <fullName evidence="7">GlmZ(SRNA)-inactivating NTPase</fullName>
    </submittedName>
</protein>
<dbReference type="GO" id="GO:0005525">
    <property type="term" value="F:GTP binding"/>
    <property type="evidence" value="ECO:0007669"/>
    <property type="project" value="UniProtKB-UniRule"/>
</dbReference>
<dbReference type="HAMAP" id="MF_00636">
    <property type="entry name" value="RapZ_like"/>
    <property type="match status" value="1"/>
</dbReference>
<dbReference type="SUPFAM" id="SSF52540">
    <property type="entry name" value="P-loop containing nucleoside triphosphate hydrolases"/>
    <property type="match status" value="1"/>
</dbReference>
<dbReference type="OrthoDB" id="9784461at2"/>
<organism evidence="7 8">
    <name type="scientific">Oceanococcus atlanticus</name>
    <dbReference type="NCBI Taxonomy" id="1317117"/>
    <lineage>
        <taxon>Bacteria</taxon>
        <taxon>Pseudomonadati</taxon>
        <taxon>Pseudomonadota</taxon>
        <taxon>Gammaproteobacteria</taxon>
        <taxon>Chromatiales</taxon>
        <taxon>Oceanococcaceae</taxon>
        <taxon>Oceanococcus</taxon>
    </lineage>
</organism>
<evidence type="ECO:0000259" key="6">
    <source>
        <dbReference type="Pfam" id="PF22740"/>
    </source>
</evidence>
<dbReference type="PANTHER" id="PTHR30448:SF0">
    <property type="entry name" value="RNASE ADAPTER PROTEIN RAPZ"/>
    <property type="match status" value="1"/>
</dbReference>
<dbReference type="InterPro" id="IPR053931">
    <property type="entry name" value="RapZ_C"/>
</dbReference>
<dbReference type="AlphaFoldDB" id="A0A1Y1SHG8"/>
<name>A0A1Y1SHG8_9GAMM</name>
<accession>A0A1Y1SHG8</accession>
<evidence type="ECO:0000313" key="8">
    <source>
        <dbReference type="Proteomes" id="UP000192342"/>
    </source>
</evidence>
<evidence type="ECO:0000256" key="4">
    <source>
        <dbReference type="HAMAP-Rule" id="MF_00636"/>
    </source>
</evidence>
<feature type="domain" description="RapZ C-terminal" evidence="6">
    <location>
        <begin position="171"/>
        <end position="290"/>
    </location>
</feature>
<dbReference type="Proteomes" id="UP000192342">
    <property type="component" value="Unassembled WGS sequence"/>
</dbReference>
<evidence type="ECO:0000259" key="5">
    <source>
        <dbReference type="Pfam" id="PF03668"/>
    </source>
</evidence>
<dbReference type="NCBIfam" id="NF003828">
    <property type="entry name" value="PRK05416.1"/>
    <property type="match status" value="1"/>
</dbReference>
<dbReference type="RefSeq" id="WP_083559937.1">
    <property type="nucleotide sequence ID" value="NZ_AQQV01000001.1"/>
</dbReference>
<sequence length="291" mass="32760">MVDQRQELLIVSGLSGAGKSIVLDMLEDLNYYCIDNLPLSMLGTLHPRALAQTDVRCNRMAIGIDARTGGHIEQVPDLLSNLRAANPGFHTRVMFLHADTDVLLRRFSETRRKHPLTNAQTSLGDALAAERQLLEPVAEIADFTLDTSLTNLHELRERIRTTLASDSESQMMLQLQSFGFKYGVPDGVDLVFDVRCLPNPHWEPSLRKLTGRDPAIRQWLEQQAPVQAMARDILGFLQNWLPAYQQQNRNYLTVAIGCTGGQHRSVYLVERLASELADADLKILVRHTEIR</sequence>
<dbReference type="Pfam" id="PF22740">
    <property type="entry name" value="PapZ_C"/>
    <property type="match status" value="1"/>
</dbReference>
<dbReference type="EMBL" id="AQQV01000001">
    <property type="protein sequence ID" value="ORE89112.1"/>
    <property type="molecule type" value="Genomic_DNA"/>
</dbReference>
<dbReference type="InterPro" id="IPR053930">
    <property type="entry name" value="RapZ-like_N"/>
</dbReference>
<feature type="domain" description="RapZ-like N-terminal" evidence="5">
    <location>
        <begin position="7"/>
        <end position="166"/>
    </location>
</feature>
<dbReference type="InterPro" id="IPR027417">
    <property type="entry name" value="P-loop_NTPase"/>
</dbReference>
<gene>
    <name evidence="7" type="ORF">ATO7_04515</name>
</gene>
<reference evidence="7 8" key="1">
    <citation type="submission" date="2013-04" db="EMBL/GenBank/DDBJ databases">
        <title>Oceanococcus atlanticus 22II-S10r2 Genome Sequencing.</title>
        <authorList>
            <person name="Lai Q."/>
            <person name="Li G."/>
            <person name="Shao Z."/>
        </authorList>
    </citation>
    <scope>NUCLEOTIDE SEQUENCE [LARGE SCALE GENOMIC DNA]</scope>
    <source>
        <strain evidence="7 8">22II-S10r2</strain>
    </source>
</reference>
<evidence type="ECO:0000256" key="2">
    <source>
        <dbReference type="ARBA" id="ARBA00022840"/>
    </source>
</evidence>
<dbReference type="PANTHER" id="PTHR30448">
    <property type="entry name" value="RNASE ADAPTER PROTEIN RAPZ"/>
    <property type="match status" value="1"/>
</dbReference>
<evidence type="ECO:0000256" key="1">
    <source>
        <dbReference type="ARBA" id="ARBA00022741"/>
    </source>
</evidence>
<feature type="binding site" evidence="4">
    <location>
        <begin position="65"/>
        <end position="68"/>
    </location>
    <ligand>
        <name>GTP</name>
        <dbReference type="ChEBI" id="CHEBI:37565"/>
    </ligand>
</feature>
<dbReference type="Gene3D" id="3.40.50.300">
    <property type="entry name" value="P-loop containing nucleotide triphosphate hydrolases"/>
    <property type="match status" value="1"/>
</dbReference>
<dbReference type="GO" id="GO:0005524">
    <property type="term" value="F:ATP binding"/>
    <property type="evidence" value="ECO:0007669"/>
    <property type="project" value="UniProtKB-UniRule"/>
</dbReference>
<feature type="binding site" evidence="4">
    <location>
        <begin position="13"/>
        <end position="20"/>
    </location>
    <ligand>
        <name>ATP</name>
        <dbReference type="ChEBI" id="CHEBI:30616"/>
    </ligand>
</feature>
<keyword evidence="8" id="KW-1185">Reference proteome</keyword>